<evidence type="ECO:0000256" key="4">
    <source>
        <dbReference type="ARBA" id="ARBA00013782"/>
    </source>
</evidence>
<proteinExistence type="inferred from homology"/>
<evidence type="ECO:0000256" key="5">
    <source>
        <dbReference type="ARBA" id="ARBA00022490"/>
    </source>
</evidence>
<dbReference type="GO" id="GO:0006436">
    <property type="term" value="P:tryptophanyl-tRNA aminoacylation"/>
    <property type="evidence" value="ECO:0007669"/>
    <property type="project" value="InterPro"/>
</dbReference>
<dbReference type="Proteomes" id="UP001497623">
    <property type="component" value="Unassembled WGS sequence"/>
</dbReference>
<evidence type="ECO:0000256" key="12">
    <source>
        <dbReference type="RuleBase" id="RU363036"/>
    </source>
</evidence>
<dbReference type="InterPro" id="IPR002305">
    <property type="entry name" value="aa-tRNA-synth_Ic"/>
</dbReference>
<dbReference type="PROSITE" id="PS00178">
    <property type="entry name" value="AA_TRNA_LIGASE_I"/>
    <property type="match status" value="1"/>
</dbReference>
<feature type="non-terminal residue" evidence="14">
    <location>
        <position position="523"/>
    </location>
</feature>
<comment type="similarity">
    <text evidence="2 12">Belongs to the class-I aminoacyl-tRNA synthetase family.</text>
</comment>
<keyword evidence="15" id="KW-1185">Reference proteome</keyword>
<dbReference type="Gene3D" id="1.10.240.10">
    <property type="entry name" value="Tyrosyl-Transfer RNA Synthetase"/>
    <property type="match status" value="1"/>
</dbReference>
<evidence type="ECO:0000256" key="3">
    <source>
        <dbReference type="ARBA" id="ARBA00013161"/>
    </source>
</evidence>
<feature type="transmembrane region" description="Helical" evidence="13">
    <location>
        <begin position="460"/>
        <end position="482"/>
    </location>
</feature>
<evidence type="ECO:0000256" key="6">
    <source>
        <dbReference type="ARBA" id="ARBA00022598"/>
    </source>
</evidence>
<evidence type="ECO:0000256" key="13">
    <source>
        <dbReference type="SAM" id="Phobius"/>
    </source>
</evidence>
<gene>
    <name evidence="14" type="ORF">MNOR_LOCUS26726</name>
</gene>
<keyword evidence="8 12" id="KW-0067">ATP-binding</keyword>
<dbReference type="GO" id="GO:0004830">
    <property type="term" value="F:tryptophan-tRNA ligase activity"/>
    <property type="evidence" value="ECO:0007669"/>
    <property type="project" value="UniProtKB-EC"/>
</dbReference>
<keyword evidence="5" id="KW-0963">Cytoplasm</keyword>
<evidence type="ECO:0000256" key="1">
    <source>
        <dbReference type="ARBA" id="ARBA00004496"/>
    </source>
</evidence>
<dbReference type="InterPro" id="IPR002306">
    <property type="entry name" value="Trp-tRNA-ligase"/>
</dbReference>
<dbReference type="PANTHER" id="PTHR10055:SF1">
    <property type="entry name" value="TRYPTOPHAN--TRNA LIGASE, CYTOPLASMIC"/>
    <property type="match status" value="1"/>
</dbReference>
<evidence type="ECO:0000313" key="15">
    <source>
        <dbReference type="Proteomes" id="UP001497623"/>
    </source>
</evidence>
<keyword evidence="10 12" id="KW-0030">Aminoacyl-tRNA synthetase</keyword>
<evidence type="ECO:0000256" key="11">
    <source>
        <dbReference type="ARBA" id="ARBA00030268"/>
    </source>
</evidence>
<organism evidence="14 15">
    <name type="scientific">Meganyctiphanes norvegica</name>
    <name type="common">Northern krill</name>
    <name type="synonym">Thysanopoda norvegica</name>
    <dbReference type="NCBI Taxonomy" id="48144"/>
    <lineage>
        <taxon>Eukaryota</taxon>
        <taxon>Metazoa</taxon>
        <taxon>Ecdysozoa</taxon>
        <taxon>Arthropoda</taxon>
        <taxon>Crustacea</taxon>
        <taxon>Multicrustacea</taxon>
        <taxon>Malacostraca</taxon>
        <taxon>Eumalacostraca</taxon>
        <taxon>Eucarida</taxon>
        <taxon>Euphausiacea</taxon>
        <taxon>Euphausiidae</taxon>
        <taxon>Meganyctiphanes</taxon>
    </lineage>
</organism>
<dbReference type="GO" id="GO:0005737">
    <property type="term" value="C:cytoplasm"/>
    <property type="evidence" value="ECO:0007669"/>
    <property type="project" value="UniProtKB-SubCell"/>
</dbReference>
<keyword evidence="13" id="KW-0812">Transmembrane</keyword>
<protein>
    <recommendedName>
        <fullName evidence="4">Tryptophan--tRNA ligase, cytoplasmic</fullName>
        <ecNumber evidence="3">6.1.1.2</ecNumber>
    </recommendedName>
    <alternativeName>
        <fullName evidence="11">Tryptophanyl-tRNA synthetase</fullName>
    </alternativeName>
</protein>
<sequence length="523" mass="59630">MPVSKEDQEKLNEYFEKNSYIDGFIPTQKDTLLYENLNTFPSRECQNLLRWYNHIGSFAQERKSFTGIRAPFTVIVNDSKVCIMADVKQNEETVAADSRAMETGEAAAPSEDFVDPWNVVAASNTGIDYDKLIDRFGSQRIDQALLDRFQTVTGQKPHHFLTRGIFFSHREMHRILDLVEKGKQFYLYTGRGPSSDAMHLGHLIPFMMTKWLQDVFDVPLVIQLTDDEKYLWKDLKLEECNKLAYLNTKDVIACGFDVNKTFIFSDLDFMGKEFYRNILIVQRHTTFNQVKGIFGFDDSSNIGKIMFPAIQAAPSFSSSFPFIFGKEEDAPPPGKKEKKKKDKGATVTGVPCLIPCAIDQDPYFRMTRDVAPRIGYEKPALLHSTFFPALQGANSKMSASDETSSIFLTDTANQIKKKFNSLDGPKQDSQEKFLELSRSIKFDKKWSKSDSYFLLDCEKLILLGLAYYTGSIFIGEIVISVLQKLVADHQERKAQVTDEDVKEYMRPRPLNYTPVKPAAEKTS</sequence>
<dbReference type="AlphaFoldDB" id="A0AAV2RPY4"/>
<keyword evidence="9 12" id="KW-0648">Protein biosynthesis</keyword>
<evidence type="ECO:0000256" key="7">
    <source>
        <dbReference type="ARBA" id="ARBA00022741"/>
    </source>
</evidence>
<dbReference type="GO" id="GO:0005524">
    <property type="term" value="F:ATP binding"/>
    <property type="evidence" value="ECO:0007669"/>
    <property type="project" value="UniProtKB-KW"/>
</dbReference>
<evidence type="ECO:0000256" key="2">
    <source>
        <dbReference type="ARBA" id="ARBA00005594"/>
    </source>
</evidence>
<dbReference type="EC" id="6.1.1.2" evidence="3"/>
<dbReference type="Gene3D" id="3.40.50.620">
    <property type="entry name" value="HUPs"/>
    <property type="match status" value="1"/>
</dbReference>
<dbReference type="NCBIfam" id="TIGR00233">
    <property type="entry name" value="trpS"/>
    <property type="match status" value="1"/>
</dbReference>
<dbReference type="PRINTS" id="PR01039">
    <property type="entry name" value="TRNASYNTHTRP"/>
</dbReference>
<keyword evidence="13" id="KW-0472">Membrane</keyword>
<evidence type="ECO:0000256" key="10">
    <source>
        <dbReference type="ARBA" id="ARBA00023146"/>
    </source>
</evidence>
<accession>A0AAV2RPY4</accession>
<keyword evidence="6 12" id="KW-0436">Ligase</keyword>
<name>A0AAV2RPY4_MEGNR</name>
<dbReference type="InterPro" id="IPR001412">
    <property type="entry name" value="aa-tRNA-synth_I_CS"/>
</dbReference>
<dbReference type="InterPro" id="IPR014729">
    <property type="entry name" value="Rossmann-like_a/b/a_fold"/>
</dbReference>
<dbReference type="PANTHER" id="PTHR10055">
    <property type="entry name" value="TRYPTOPHANYL-TRNA SYNTHETASE"/>
    <property type="match status" value="1"/>
</dbReference>
<dbReference type="EMBL" id="CAXKWB010027085">
    <property type="protein sequence ID" value="CAL4131282.1"/>
    <property type="molecule type" value="Genomic_DNA"/>
</dbReference>
<dbReference type="FunFam" id="3.40.50.620:FF:000033">
    <property type="entry name" value="tryptophan--tRNA ligase, cytoplasmic"/>
    <property type="match status" value="1"/>
</dbReference>
<evidence type="ECO:0000256" key="9">
    <source>
        <dbReference type="ARBA" id="ARBA00022917"/>
    </source>
</evidence>
<keyword evidence="7 12" id="KW-0547">Nucleotide-binding</keyword>
<keyword evidence="13" id="KW-1133">Transmembrane helix</keyword>
<comment type="caution">
    <text evidence="14">The sequence shown here is derived from an EMBL/GenBank/DDBJ whole genome shotgun (WGS) entry which is preliminary data.</text>
</comment>
<dbReference type="SUPFAM" id="SSF52374">
    <property type="entry name" value="Nucleotidylyl transferase"/>
    <property type="match status" value="1"/>
</dbReference>
<reference evidence="14 15" key="1">
    <citation type="submission" date="2024-05" db="EMBL/GenBank/DDBJ databases">
        <authorList>
            <person name="Wallberg A."/>
        </authorList>
    </citation>
    <scope>NUCLEOTIDE SEQUENCE [LARGE SCALE GENOMIC DNA]</scope>
</reference>
<dbReference type="Pfam" id="PF00579">
    <property type="entry name" value="tRNA-synt_1b"/>
    <property type="match status" value="2"/>
</dbReference>
<comment type="subcellular location">
    <subcellularLocation>
        <location evidence="1">Cytoplasm</location>
    </subcellularLocation>
</comment>
<evidence type="ECO:0000256" key="8">
    <source>
        <dbReference type="ARBA" id="ARBA00022840"/>
    </source>
</evidence>
<evidence type="ECO:0000313" key="14">
    <source>
        <dbReference type="EMBL" id="CAL4131282.1"/>
    </source>
</evidence>